<organism evidence="5 6">
    <name type="scientific">Pseudaquabacterium terrae</name>
    <dbReference type="NCBI Taxonomy" id="2732868"/>
    <lineage>
        <taxon>Bacteria</taxon>
        <taxon>Pseudomonadati</taxon>
        <taxon>Pseudomonadota</taxon>
        <taxon>Betaproteobacteria</taxon>
        <taxon>Burkholderiales</taxon>
        <taxon>Sphaerotilaceae</taxon>
        <taxon>Pseudaquabacterium</taxon>
    </lineage>
</organism>
<evidence type="ECO:0000256" key="2">
    <source>
        <dbReference type="ARBA" id="ARBA00034247"/>
    </source>
</evidence>
<evidence type="ECO:0000256" key="1">
    <source>
        <dbReference type="ARBA" id="ARBA00012528"/>
    </source>
</evidence>
<dbReference type="SMART" id="SM00028">
    <property type="entry name" value="TPR"/>
    <property type="match status" value="3"/>
</dbReference>
<evidence type="ECO:0000259" key="4">
    <source>
        <dbReference type="PROSITE" id="PS50887"/>
    </source>
</evidence>
<feature type="domain" description="GGDEF" evidence="4">
    <location>
        <begin position="431"/>
        <end position="563"/>
    </location>
</feature>
<gene>
    <name evidence="5" type="ORF">HLB44_15695</name>
</gene>
<name>A0ABX2EIJ7_9BURK</name>
<dbReference type="NCBIfam" id="TIGR00254">
    <property type="entry name" value="GGDEF"/>
    <property type="match status" value="1"/>
</dbReference>
<keyword evidence="6" id="KW-1185">Reference proteome</keyword>
<keyword evidence="3" id="KW-0175">Coiled coil</keyword>
<dbReference type="Gene3D" id="3.30.70.270">
    <property type="match status" value="1"/>
</dbReference>
<comment type="caution">
    <text evidence="5">The sequence shown here is derived from an EMBL/GenBank/DDBJ whole genome shotgun (WGS) entry which is preliminary data.</text>
</comment>
<dbReference type="EC" id="2.7.7.65" evidence="1"/>
<evidence type="ECO:0000313" key="5">
    <source>
        <dbReference type="EMBL" id="NRF68438.1"/>
    </source>
</evidence>
<dbReference type="SUPFAM" id="SSF55073">
    <property type="entry name" value="Nucleotide cyclase"/>
    <property type="match status" value="1"/>
</dbReference>
<sequence length="567" mass="61372">MNDRQPPPPVAPASAALLLDRAAEAIARGDHRQSLADSAQALTALAPEDAPGRAAALRMMALNRTRLGENEPAVSAATQALALYHELEDRAGQSDTLSTLSIAYHQLGLYRDALDAGVQAQAAAREAGDLRLECWALLRIGMAYERLDDPALSAAHLRESLALARVHGGDEEVFAAQVNLSANLLGQADHHRDAGHDAAAAAALDAGREFATQALARARESGNVHRQLVAMLNLVGALRGSRDTAAASALLDDCQRLARQHGFRPIELIAAFELARLAQRRGQHKPALDRLAELQPQVLAAGDAELRREFEYAMYLANKHLRRYHRALLHLERHAKLDREQLVQRAEAQARVLLERIEFEQTKRELDQARTDMQAERARSTELEAAQQRLQAEAEAMARAAGEDALTRLPNRRAVEETLPQLLSASEDAGTPLSLAMLDVDHFKRVNDQHGHGIGDAVLAALGDLLRVQTRASDLVARVGGEEFLFVLPGATLAQAAATCERLRLAVAGYAWPTVAPGLAVTISVGLAIRRPGESAPELMKRADEALYRAKHGGRNRVAVDEVVPAP</sequence>
<dbReference type="InterPro" id="IPR050469">
    <property type="entry name" value="Diguanylate_Cyclase"/>
</dbReference>
<dbReference type="InterPro" id="IPR029787">
    <property type="entry name" value="Nucleotide_cyclase"/>
</dbReference>
<dbReference type="InterPro" id="IPR000160">
    <property type="entry name" value="GGDEF_dom"/>
</dbReference>
<dbReference type="Proteomes" id="UP000737171">
    <property type="component" value="Unassembled WGS sequence"/>
</dbReference>
<dbReference type="PANTHER" id="PTHR45138:SF9">
    <property type="entry name" value="DIGUANYLATE CYCLASE DGCM-RELATED"/>
    <property type="match status" value="1"/>
</dbReference>
<dbReference type="Gene3D" id="1.25.40.10">
    <property type="entry name" value="Tetratricopeptide repeat domain"/>
    <property type="match status" value="2"/>
</dbReference>
<dbReference type="InterPro" id="IPR043128">
    <property type="entry name" value="Rev_trsase/Diguanyl_cyclase"/>
</dbReference>
<protein>
    <recommendedName>
        <fullName evidence="1">diguanylate cyclase</fullName>
        <ecNumber evidence="1">2.7.7.65</ecNumber>
    </recommendedName>
</protein>
<proteinExistence type="predicted"/>
<reference evidence="5 6" key="1">
    <citation type="submission" date="2020-05" db="EMBL/GenBank/DDBJ databases">
        <title>Aquincola sp. isolate from soil.</title>
        <authorList>
            <person name="Han J."/>
            <person name="Kim D.-U."/>
        </authorList>
    </citation>
    <scope>NUCLEOTIDE SEQUENCE [LARGE SCALE GENOMIC DNA]</scope>
    <source>
        <strain evidence="5 6">S2</strain>
    </source>
</reference>
<comment type="catalytic activity">
    <reaction evidence="2">
        <text>2 GTP = 3',3'-c-di-GMP + 2 diphosphate</text>
        <dbReference type="Rhea" id="RHEA:24898"/>
        <dbReference type="ChEBI" id="CHEBI:33019"/>
        <dbReference type="ChEBI" id="CHEBI:37565"/>
        <dbReference type="ChEBI" id="CHEBI:58805"/>
        <dbReference type="EC" id="2.7.7.65"/>
    </reaction>
</comment>
<dbReference type="SUPFAM" id="SSF48452">
    <property type="entry name" value="TPR-like"/>
    <property type="match status" value="1"/>
</dbReference>
<dbReference type="SMART" id="SM00267">
    <property type="entry name" value="GGDEF"/>
    <property type="match status" value="1"/>
</dbReference>
<dbReference type="Pfam" id="PF00990">
    <property type="entry name" value="GGDEF"/>
    <property type="match status" value="1"/>
</dbReference>
<evidence type="ECO:0000313" key="6">
    <source>
        <dbReference type="Proteomes" id="UP000737171"/>
    </source>
</evidence>
<dbReference type="PANTHER" id="PTHR45138">
    <property type="entry name" value="REGULATORY COMPONENTS OF SENSORY TRANSDUCTION SYSTEM"/>
    <property type="match status" value="1"/>
</dbReference>
<dbReference type="PROSITE" id="PS50887">
    <property type="entry name" value="GGDEF"/>
    <property type="match status" value="1"/>
</dbReference>
<evidence type="ECO:0000256" key="3">
    <source>
        <dbReference type="SAM" id="Coils"/>
    </source>
</evidence>
<dbReference type="CDD" id="cd01949">
    <property type="entry name" value="GGDEF"/>
    <property type="match status" value="1"/>
</dbReference>
<dbReference type="InterPro" id="IPR011990">
    <property type="entry name" value="TPR-like_helical_dom_sf"/>
</dbReference>
<accession>A0ABX2EIJ7</accession>
<dbReference type="InterPro" id="IPR019734">
    <property type="entry name" value="TPR_rpt"/>
</dbReference>
<dbReference type="RefSeq" id="WP_173124077.1">
    <property type="nucleotide sequence ID" value="NZ_JABRWJ010000004.1"/>
</dbReference>
<feature type="coiled-coil region" evidence="3">
    <location>
        <begin position="343"/>
        <end position="403"/>
    </location>
</feature>
<dbReference type="EMBL" id="JABRWJ010000004">
    <property type="protein sequence ID" value="NRF68438.1"/>
    <property type="molecule type" value="Genomic_DNA"/>
</dbReference>